<dbReference type="Proteomes" id="UP001178507">
    <property type="component" value="Unassembled WGS sequence"/>
</dbReference>
<feature type="transmembrane region" description="Helical" evidence="14">
    <location>
        <begin position="433"/>
        <end position="451"/>
    </location>
</feature>
<reference evidence="16" key="1">
    <citation type="submission" date="2023-08" db="EMBL/GenBank/DDBJ databases">
        <authorList>
            <person name="Chen Y."/>
            <person name="Shah S."/>
            <person name="Dougan E. K."/>
            <person name="Thang M."/>
            <person name="Chan C."/>
        </authorList>
    </citation>
    <scope>NUCLEOTIDE SEQUENCE</scope>
</reference>
<dbReference type="PANTHER" id="PTHR45628">
    <property type="entry name" value="VOLTAGE-DEPENDENT CALCIUM CHANNEL TYPE A SUBUNIT ALPHA-1"/>
    <property type="match status" value="1"/>
</dbReference>
<evidence type="ECO:0000259" key="15">
    <source>
        <dbReference type="Pfam" id="PF00520"/>
    </source>
</evidence>
<dbReference type="Gene3D" id="1.20.120.350">
    <property type="entry name" value="Voltage-gated potassium channels. Chain C"/>
    <property type="match status" value="1"/>
</dbReference>
<evidence type="ECO:0000256" key="10">
    <source>
        <dbReference type="ARBA" id="ARBA00023136"/>
    </source>
</evidence>
<evidence type="ECO:0000256" key="5">
    <source>
        <dbReference type="ARBA" id="ARBA00022692"/>
    </source>
</evidence>
<dbReference type="GO" id="GO:0005891">
    <property type="term" value="C:voltage-gated calcium channel complex"/>
    <property type="evidence" value="ECO:0007669"/>
    <property type="project" value="TreeGrafter"/>
</dbReference>
<keyword evidence="3" id="KW-0109">Calcium transport</keyword>
<dbReference type="AlphaFoldDB" id="A0AA36IJ39"/>
<evidence type="ECO:0000256" key="12">
    <source>
        <dbReference type="ARBA" id="ARBA00023303"/>
    </source>
</evidence>
<dbReference type="PROSITE" id="PS00018">
    <property type="entry name" value="EF_HAND_1"/>
    <property type="match status" value="1"/>
</dbReference>
<keyword evidence="17" id="KW-1185">Reference proteome</keyword>
<keyword evidence="5 14" id="KW-0812">Transmembrane</keyword>
<dbReference type="InterPro" id="IPR005821">
    <property type="entry name" value="Ion_trans_dom"/>
</dbReference>
<evidence type="ECO:0000256" key="8">
    <source>
        <dbReference type="ARBA" id="ARBA00022989"/>
    </source>
</evidence>
<comment type="subcellular location">
    <subcellularLocation>
        <location evidence="1">Membrane</location>
        <topology evidence="1">Multi-pass membrane protein</topology>
    </subcellularLocation>
</comment>
<evidence type="ECO:0000256" key="6">
    <source>
        <dbReference type="ARBA" id="ARBA00022837"/>
    </source>
</evidence>
<sequence>MSVMTMVITFTSGILVKCPKGVLRRSSVKRPVHSRSREPRSRTPSARAAAPSGARQRPRNSRMAEGELFAQSESSRLSFQEGLHSLDGASGANLPAQVTEGVQETEDTDSESESEHWSVPKVPLILKPNLPLSNGPDTLSRDSSKNSRQATRNSSKNSVELQKTVDGLSAFRTALEANQKHSLRLLDAELDKLRRRTNLAFASQTSYTAPERPSMTFREKLMLPGALGRNPSEKEDWSAVEGAALAVIQGNIPGAGGRVLHASVAPPPVQRKRRMSWIHKQSTTYMDKVDTLKPEPGGVRKIMSKDEKDKAKKDAAEFHQSGMLSQLNSELAKDNIITKAAEELEMGKESVLKTEGWLVRLASHPSFERITLAVILLNAVWIGVDIEFNHADMLFQAAPIFIIMENFFCGFFSFELIVRFGIYRKTWYAIKDVWFMADFCLVALMIMETWIMPLIQALTGAGGGISNGASVLRVARVMRVLRTARMARLVRLMPELMILIKGMMVAFRSVFFTLILLLLFTYVFSVAFVQFSRDTVLARDFFGSMGSAVSTLILKCILTDQESLILAVTQESWMMGVLLLVFILFGSLTVMNMLLGVLVEAIKTVSTIEREQLEVDFAKKVLWDMINKGEADTDGDNLISEEEYMAVLQKPQAMTALTSLGVDVEAALDYGKLLFEDGEKLTFGDFMRGILTLRGSNQTTVKDIVDLRKFTGDEFSQLHEVLSNINQCLAQVPGPAHLPLGAPLAVPLSRCSFASSRTSQPTSARSAGGNR</sequence>
<dbReference type="PANTHER" id="PTHR45628:SF7">
    <property type="entry name" value="VOLTAGE-DEPENDENT CALCIUM CHANNEL TYPE A SUBUNIT ALPHA-1"/>
    <property type="match status" value="1"/>
</dbReference>
<dbReference type="InterPro" id="IPR018247">
    <property type="entry name" value="EF_Hand_1_Ca_BS"/>
</dbReference>
<dbReference type="Pfam" id="PF00520">
    <property type="entry name" value="Ion_trans"/>
    <property type="match status" value="1"/>
</dbReference>
<dbReference type="GO" id="GO:0008331">
    <property type="term" value="F:high voltage-gated calcium channel activity"/>
    <property type="evidence" value="ECO:0007669"/>
    <property type="project" value="TreeGrafter"/>
</dbReference>
<evidence type="ECO:0000256" key="2">
    <source>
        <dbReference type="ARBA" id="ARBA00022448"/>
    </source>
</evidence>
<feature type="transmembrane region" description="Helical" evidence="14">
    <location>
        <begin position="496"/>
        <end position="529"/>
    </location>
</feature>
<feature type="region of interest" description="Disordered" evidence="13">
    <location>
        <begin position="99"/>
        <end position="161"/>
    </location>
</feature>
<keyword evidence="9" id="KW-0406">Ion transport</keyword>
<dbReference type="Gene3D" id="1.10.287.70">
    <property type="match status" value="1"/>
</dbReference>
<dbReference type="GO" id="GO:0098703">
    <property type="term" value="P:calcium ion import across plasma membrane"/>
    <property type="evidence" value="ECO:0007669"/>
    <property type="project" value="TreeGrafter"/>
</dbReference>
<evidence type="ECO:0000256" key="7">
    <source>
        <dbReference type="ARBA" id="ARBA00022882"/>
    </source>
</evidence>
<dbReference type="InterPro" id="IPR027359">
    <property type="entry name" value="Volt_channel_dom_sf"/>
</dbReference>
<evidence type="ECO:0000256" key="14">
    <source>
        <dbReference type="SAM" id="Phobius"/>
    </source>
</evidence>
<dbReference type="InterPro" id="IPR050599">
    <property type="entry name" value="VDCC_alpha-1_subunit"/>
</dbReference>
<feature type="compositionally biased region" description="Acidic residues" evidence="13">
    <location>
        <begin position="103"/>
        <end position="112"/>
    </location>
</feature>
<feature type="compositionally biased region" description="Polar residues" evidence="13">
    <location>
        <begin position="146"/>
        <end position="161"/>
    </location>
</feature>
<keyword evidence="4" id="KW-0107">Calcium channel</keyword>
<evidence type="ECO:0000256" key="4">
    <source>
        <dbReference type="ARBA" id="ARBA00022673"/>
    </source>
</evidence>
<dbReference type="SUPFAM" id="SSF81324">
    <property type="entry name" value="Voltage-gated potassium channels"/>
    <property type="match status" value="1"/>
</dbReference>
<name>A0AA36IJ39_9DINO</name>
<comment type="caution">
    <text evidence="16">The sequence shown here is derived from an EMBL/GenBank/DDBJ whole genome shotgun (WGS) entry which is preliminary data.</text>
</comment>
<organism evidence="16 17">
    <name type="scientific">Effrenium voratum</name>
    <dbReference type="NCBI Taxonomy" id="2562239"/>
    <lineage>
        <taxon>Eukaryota</taxon>
        <taxon>Sar</taxon>
        <taxon>Alveolata</taxon>
        <taxon>Dinophyceae</taxon>
        <taxon>Suessiales</taxon>
        <taxon>Symbiodiniaceae</taxon>
        <taxon>Effrenium</taxon>
    </lineage>
</organism>
<keyword evidence="6" id="KW-0106">Calcium</keyword>
<keyword evidence="12" id="KW-0407">Ion channel</keyword>
<evidence type="ECO:0000256" key="3">
    <source>
        <dbReference type="ARBA" id="ARBA00022568"/>
    </source>
</evidence>
<gene>
    <name evidence="16" type="ORF">EVOR1521_LOCUS13702</name>
</gene>
<protein>
    <recommendedName>
        <fullName evidence="15">Ion transport domain-containing protein</fullName>
    </recommendedName>
</protein>
<feature type="compositionally biased region" description="Low complexity" evidence="13">
    <location>
        <begin position="42"/>
        <end position="55"/>
    </location>
</feature>
<keyword evidence="11" id="KW-0325">Glycoprotein</keyword>
<keyword evidence="8 14" id="KW-1133">Transmembrane helix</keyword>
<feature type="region of interest" description="Disordered" evidence="13">
    <location>
        <begin position="25"/>
        <end position="76"/>
    </location>
</feature>
<keyword evidence="7" id="KW-0851">Voltage-gated channel</keyword>
<accession>A0AA36IJ39</accession>
<keyword evidence="10 14" id="KW-0472">Membrane</keyword>
<keyword evidence="2" id="KW-0813">Transport</keyword>
<proteinExistence type="predicted"/>
<dbReference type="EMBL" id="CAUJNA010001557">
    <property type="protein sequence ID" value="CAJ1387676.1"/>
    <property type="molecule type" value="Genomic_DNA"/>
</dbReference>
<feature type="domain" description="Ion transport" evidence="15">
    <location>
        <begin position="364"/>
        <end position="604"/>
    </location>
</feature>
<evidence type="ECO:0000256" key="1">
    <source>
        <dbReference type="ARBA" id="ARBA00004141"/>
    </source>
</evidence>
<evidence type="ECO:0000313" key="17">
    <source>
        <dbReference type="Proteomes" id="UP001178507"/>
    </source>
</evidence>
<feature type="compositionally biased region" description="Basic residues" evidence="13">
    <location>
        <begin position="25"/>
        <end position="34"/>
    </location>
</feature>
<feature type="transmembrane region" description="Helical" evidence="14">
    <location>
        <begin position="400"/>
        <end position="421"/>
    </location>
</feature>
<feature type="transmembrane region" description="Helical" evidence="14">
    <location>
        <begin position="578"/>
        <end position="599"/>
    </location>
</feature>
<evidence type="ECO:0000313" key="16">
    <source>
        <dbReference type="EMBL" id="CAJ1387676.1"/>
    </source>
</evidence>
<feature type="transmembrane region" description="Helical" evidence="14">
    <location>
        <begin position="457"/>
        <end position="475"/>
    </location>
</feature>
<evidence type="ECO:0000256" key="9">
    <source>
        <dbReference type="ARBA" id="ARBA00023065"/>
    </source>
</evidence>
<evidence type="ECO:0000256" key="11">
    <source>
        <dbReference type="ARBA" id="ARBA00023180"/>
    </source>
</evidence>
<evidence type="ECO:0000256" key="13">
    <source>
        <dbReference type="SAM" id="MobiDB-lite"/>
    </source>
</evidence>